<accession>A0A397WNA1</accession>
<comment type="caution">
    <text evidence="2">The sequence shown here is derived from an EMBL/GenBank/DDBJ whole genome shotgun (WGS) entry which is preliminary data.</text>
</comment>
<sequence length="180" mass="20742">MSGGSTIKDIINKLISLLKFVFFGKGWKSDLAFAVFIILILSIIQISYPYLLSVVYTNSMEHRDFDCNRYLDFNITCDMFNSFPFKNGINVGDIVIVIPSDYRNVKVGDVVVYITPLRYPVLHRVIYKNESYVCIRGDNNAGFLPWECPLYNQKAIVGKAVFRIPYLGYIRIFISRILKI</sequence>
<evidence type="ECO:0000313" key="3">
    <source>
        <dbReference type="Proteomes" id="UP000266622"/>
    </source>
</evidence>
<keyword evidence="1" id="KW-1133">Transmembrane helix</keyword>
<dbReference type="GO" id="GO:0016020">
    <property type="term" value="C:membrane"/>
    <property type="evidence" value="ECO:0007669"/>
    <property type="project" value="InterPro"/>
</dbReference>
<protein>
    <recommendedName>
        <fullName evidence="4">Signal peptidase I</fullName>
    </recommendedName>
</protein>
<gene>
    <name evidence="2" type="ORF">BXU00_03460</name>
</gene>
<organism evidence="2 3">
    <name type="scientific">Candidatus Nanoclepta minutus</name>
    <dbReference type="NCBI Taxonomy" id="1940235"/>
    <lineage>
        <taxon>Archaea</taxon>
        <taxon>Nanobdellota</taxon>
        <taxon>Candidatus Nanoclepta</taxon>
    </lineage>
</organism>
<dbReference type="AlphaFoldDB" id="A0A397WNA1"/>
<keyword evidence="1" id="KW-0472">Membrane</keyword>
<evidence type="ECO:0000313" key="2">
    <source>
        <dbReference type="EMBL" id="RIB35067.1"/>
    </source>
</evidence>
<dbReference type="GO" id="GO:0006465">
    <property type="term" value="P:signal peptide processing"/>
    <property type="evidence" value="ECO:0007669"/>
    <property type="project" value="InterPro"/>
</dbReference>
<proteinExistence type="predicted"/>
<dbReference type="Proteomes" id="UP000266622">
    <property type="component" value="Unassembled WGS sequence"/>
</dbReference>
<dbReference type="PANTHER" id="PTHR10806:SF6">
    <property type="entry name" value="SIGNAL PEPTIDASE COMPLEX CATALYTIC SUBUNIT SEC11"/>
    <property type="match status" value="1"/>
</dbReference>
<keyword evidence="1" id="KW-0812">Transmembrane</keyword>
<evidence type="ECO:0008006" key="4">
    <source>
        <dbReference type="Google" id="ProtNLM"/>
    </source>
</evidence>
<evidence type="ECO:0000256" key="1">
    <source>
        <dbReference type="SAM" id="Phobius"/>
    </source>
</evidence>
<reference evidence="2 3" key="1">
    <citation type="journal article" date="2018" name="Syst. Appl. Microbiol.">
        <title>A new symbiotic nanoarchaeote (Candidatus Nanoclepta minutus) and its host (Zestosphaera tikiterensis gen. nov., sp. nov.) from a New Zealand hot spring.</title>
        <authorList>
            <person name="St John E."/>
            <person name="Liu Y."/>
            <person name="Podar M."/>
            <person name="Stott M.B."/>
            <person name="Meneghin J."/>
            <person name="Chen Z."/>
            <person name="Lagutin K."/>
            <person name="Mitchell K."/>
            <person name="Reysenbach A.L."/>
        </authorList>
    </citation>
    <scope>NUCLEOTIDE SEQUENCE [LARGE SCALE GENOMIC DNA]</scope>
    <source>
        <strain evidence="2">NZ3</strain>
    </source>
</reference>
<dbReference type="GO" id="GO:0008233">
    <property type="term" value="F:peptidase activity"/>
    <property type="evidence" value="ECO:0007669"/>
    <property type="project" value="InterPro"/>
</dbReference>
<dbReference type="EMBL" id="MWMI01000009">
    <property type="protein sequence ID" value="RIB35067.1"/>
    <property type="molecule type" value="Genomic_DNA"/>
</dbReference>
<dbReference type="PANTHER" id="PTHR10806">
    <property type="entry name" value="SIGNAL PEPTIDASE COMPLEX CATALYTIC SUBUNIT SEC11"/>
    <property type="match status" value="1"/>
</dbReference>
<feature type="transmembrane region" description="Helical" evidence="1">
    <location>
        <begin position="31"/>
        <end position="51"/>
    </location>
</feature>
<name>A0A397WNA1_9ARCH</name>
<dbReference type="InterPro" id="IPR001733">
    <property type="entry name" value="Peptidase_S26B"/>
</dbReference>
<dbReference type="CDD" id="cd06462">
    <property type="entry name" value="Peptidase_S24_S26"/>
    <property type="match status" value="1"/>
</dbReference>